<gene>
    <name evidence="1" type="ORF">LCGC14_0282360</name>
</gene>
<evidence type="ECO:0000313" key="1">
    <source>
        <dbReference type="EMBL" id="KKN85067.1"/>
    </source>
</evidence>
<name>A0A0F9UCF1_9ZZZZ</name>
<proteinExistence type="predicted"/>
<dbReference type="AlphaFoldDB" id="A0A0F9UCF1"/>
<reference evidence="1" key="1">
    <citation type="journal article" date="2015" name="Nature">
        <title>Complex archaea that bridge the gap between prokaryotes and eukaryotes.</title>
        <authorList>
            <person name="Spang A."/>
            <person name="Saw J.H."/>
            <person name="Jorgensen S.L."/>
            <person name="Zaremba-Niedzwiedzka K."/>
            <person name="Martijn J."/>
            <person name="Lind A.E."/>
            <person name="van Eijk R."/>
            <person name="Schleper C."/>
            <person name="Guy L."/>
            <person name="Ettema T.J."/>
        </authorList>
    </citation>
    <scope>NUCLEOTIDE SEQUENCE</scope>
</reference>
<comment type="caution">
    <text evidence="1">The sequence shown here is derived from an EMBL/GenBank/DDBJ whole genome shotgun (WGS) entry which is preliminary data.</text>
</comment>
<dbReference type="EMBL" id="LAZR01000163">
    <property type="protein sequence ID" value="KKN85067.1"/>
    <property type="molecule type" value="Genomic_DNA"/>
</dbReference>
<sequence>MLPEHVFTTIITEYNNRNPMLKMFFQNNGFKPSEYHCHVAEAVFLDDNGGLIVDGQPFSDDDKAANWGLILDSVKRVHLAIDPNGYLALRDGEEVPALVLSDENYNPSPGSFLAHLKACLPLSREDAVSVCFVEGEAGQIVAKMSSNVMESLQADEGQSDIYFIIDRHNGVHPIKLAGDHVALVDPERFAFFQSIRGDILADEYKRIISNLINAHYGITIEDTLMANESSVLDAIDTQLLPCEVVMREANKFDWDRVDGVAWSVGISEQNRARNQSHYFTSTPEAYELAYENPRINQGDTLCIESESVVALVWKYPIAVTENSGSLYCVNEDYVTIIGDAGWTNAQIEYAVSEAQNLGCELAPWVVSFLQEFGNGYTDIISSPSSGIRLGL</sequence>
<organism evidence="1">
    <name type="scientific">marine sediment metagenome</name>
    <dbReference type="NCBI Taxonomy" id="412755"/>
    <lineage>
        <taxon>unclassified sequences</taxon>
        <taxon>metagenomes</taxon>
        <taxon>ecological metagenomes</taxon>
    </lineage>
</organism>
<protein>
    <submittedName>
        <fullName evidence="1">Uncharacterized protein</fullName>
    </submittedName>
</protein>
<accession>A0A0F9UCF1</accession>